<keyword evidence="4" id="KW-1185">Reference proteome</keyword>
<dbReference type="Gene3D" id="3.20.20.100">
    <property type="entry name" value="NADP-dependent oxidoreductase domain"/>
    <property type="match status" value="1"/>
</dbReference>
<name>A0AAN2C9H7_UNVUL</name>
<dbReference type="InterPro" id="IPR023210">
    <property type="entry name" value="NADP_OxRdtase_dom"/>
</dbReference>
<dbReference type="AlphaFoldDB" id="A0AAN2C9H7"/>
<dbReference type="InterPro" id="IPR053135">
    <property type="entry name" value="AKR2_Oxidoreductase"/>
</dbReference>
<feature type="region of interest" description="Disordered" evidence="1">
    <location>
        <begin position="257"/>
        <end position="325"/>
    </location>
</feature>
<evidence type="ECO:0000256" key="1">
    <source>
        <dbReference type="SAM" id="MobiDB-lite"/>
    </source>
</evidence>
<feature type="compositionally biased region" description="Basic residues" evidence="1">
    <location>
        <begin position="313"/>
        <end position="325"/>
    </location>
</feature>
<organism evidence="3 4">
    <name type="scientific">Vulcanimicrobium alpinum</name>
    <dbReference type="NCBI Taxonomy" id="3016050"/>
    <lineage>
        <taxon>Bacteria</taxon>
        <taxon>Bacillati</taxon>
        <taxon>Vulcanimicrobiota</taxon>
        <taxon>Vulcanimicrobiia</taxon>
        <taxon>Vulcanimicrobiales</taxon>
        <taxon>Vulcanimicrobiaceae</taxon>
        <taxon>Vulcanimicrobium</taxon>
    </lineage>
</organism>
<dbReference type="RefSeq" id="WP_317997023.1">
    <property type="nucleotide sequence ID" value="NZ_AP025523.1"/>
</dbReference>
<dbReference type="Pfam" id="PF00248">
    <property type="entry name" value="Aldo_ket_red"/>
    <property type="match status" value="1"/>
</dbReference>
<dbReference type="CDD" id="cd19100">
    <property type="entry name" value="AKR_unchar"/>
    <property type="match status" value="1"/>
</dbReference>
<feature type="domain" description="NADP-dependent oxidoreductase" evidence="2">
    <location>
        <begin position="16"/>
        <end position="211"/>
    </location>
</feature>
<dbReference type="KEGG" id="vab:WPS_13020"/>
<gene>
    <name evidence="3" type="ORF">WPS_13020</name>
</gene>
<dbReference type="PANTHER" id="PTHR43312">
    <property type="entry name" value="D-THREO-ALDOSE 1-DEHYDROGENASE"/>
    <property type="match status" value="1"/>
</dbReference>
<reference evidence="3 4" key="1">
    <citation type="journal article" date="2022" name="ISME Commun">
        <title>Vulcanimicrobium alpinus gen. nov. sp. nov., the first cultivated representative of the candidate phylum 'Eremiobacterota', is a metabolically versatile aerobic anoxygenic phototroph.</title>
        <authorList>
            <person name="Yabe S."/>
            <person name="Muto K."/>
            <person name="Abe K."/>
            <person name="Yokota A."/>
            <person name="Staudigel H."/>
            <person name="Tebo B.M."/>
        </authorList>
    </citation>
    <scope>NUCLEOTIDE SEQUENCE [LARGE SCALE GENOMIC DNA]</scope>
    <source>
        <strain evidence="3 4">WC8-2</strain>
    </source>
</reference>
<evidence type="ECO:0000313" key="4">
    <source>
        <dbReference type="Proteomes" id="UP001317532"/>
    </source>
</evidence>
<dbReference type="InterPro" id="IPR036812">
    <property type="entry name" value="NAD(P)_OxRdtase_dom_sf"/>
</dbReference>
<dbReference type="PANTHER" id="PTHR43312:SF1">
    <property type="entry name" value="NADP-DEPENDENT OXIDOREDUCTASE DOMAIN-CONTAINING PROTEIN"/>
    <property type="match status" value="1"/>
</dbReference>
<evidence type="ECO:0000259" key="2">
    <source>
        <dbReference type="Pfam" id="PF00248"/>
    </source>
</evidence>
<dbReference type="SUPFAM" id="SSF51430">
    <property type="entry name" value="NAD(P)-linked oxidoreductase"/>
    <property type="match status" value="1"/>
</dbReference>
<sequence>MIPHREIAPGVGVSALGFGGYHLGMLDDEREAIRLLHAAIDAGITFLDNAWEYNEHRSEERMGKALADGGHRDRVFLMTKVCTHGRESAVAMQQLEESLRRLRTARLDLWQIHECVYDDDPHRHYSTGGVVEAIDRAKRDGKVRFVGFTGHKGPAIHIDMIERGYAFDTAQMPLNVLDPNYRSFEKHVLPLARERGIHVIGMKAFAEGRMLQAGGVDADDALRYAMSLPGVLTTVTGIDSQAVLDHHVRTADGFTVRRRGAAAAARPPPRTRDRRPPRALQVVDEERRRRGPSTARLPADERTGDCSRAFSAPRRRSRKNARGRP</sequence>
<evidence type="ECO:0000313" key="3">
    <source>
        <dbReference type="EMBL" id="BDE06026.1"/>
    </source>
</evidence>
<accession>A0AAN2C9H7</accession>
<dbReference type="EMBL" id="AP025523">
    <property type="protein sequence ID" value="BDE06026.1"/>
    <property type="molecule type" value="Genomic_DNA"/>
</dbReference>
<protein>
    <recommendedName>
        <fullName evidence="2">NADP-dependent oxidoreductase domain-containing protein</fullName>
    </recommendedName>
</protein>
<dbReference type="Proteomes" id="UP001317532">
    <property type="component" value="Chromosome"/>
</dbReference>
<proteinExistence type="predicted"/>